<accession>A0A031FZV6</accession>
<dbReference type="RefSeq" id="WP_036308961.1">
    <property type="nucleotide sequence ID" value="NZ_JFYO01000001.1"/>
</dbReference>
<reference evidence="4 5" key="1">
    <citation type="submission" date="2014-03" db="EMBL/GenBank/DDBJ databases">
        <title>Draft Genome Sequences of 13 Willow Endophytes.</title>
        <authorList>
            <person name="Gan H.Y."/>
            <person name="Gan H.M."/>
            <person name="Savka M.A."/>
            <person name="Hudson A.O."/>
        </authorList>
    </citation>
    <scope>NUCLEOTIDE SEQUENCE [LARGE SCALE GENOMIC DNA]</scope>
    <source>
        <strain evidence="4 5">RIT293</strain>
    </source>
</reference>
<feature type="compositionally biased region" description="Low complexity" evidence="1">
    <location>
        <begin position="155"/>
        <end position="177"/>
    </location>
</feature>
<keyword evidence="2" id="KW-1133">Transmembrane helix</keyword>
<dbReference type="InterPro" id="IPR057446">
    <property type="entry name" value="PH_bac"/>
</dbReference>
<dbReference type="eggNOG" id="ENOG503382M">
    <property type="taxonomic scope" value="Bacteria"/>
</dbReference>
<evidence type="ECO:0000313" key="5">
    <source>
        <dbReference type="Proteomes" id="UP000024001"/>
    </source>
</evidence>
<dbReference type="PATRIC" id="fig|273677.3.peg.359"/>
<evidence type="ECO:0000259" key="3">
    <source>
        <dbReference type="Pfam" id="PF25362"/>
    </source>
</evidence>
<gene>
    <name evidence="4" type="ORF">BW34_00370</name>
</gene>
<dbReference type="OrthoDB" id="3826692at2"/>
<evidence type="ECO:0000256" key="2">
    <source>
        <dbReference type="SAM" id="Phobius"/>
    </source>
</evidence>
<evidence type="ECO:0000256" key="1">
    <source>
        <dbReference type="SAM" id="MobiDB-lite"/>
    </source>
</evidence>
<evidence type="ECO:0000313" key="4">
    <source>
        <dbReference type="EMBL" id="EZP29746.1"/>
    </source>
</evidence>
<dbReference type="AlphaFoldDB" id="A0A031FZV6"/>
<keyword evidence="2" id="KW-0472">Membrane</keyword>
<feature type="region of interest" description="Disordered" evidence="1">
    <location>
        <begin position="142"/>
        <end position="177"/>
    </location>
</feature>
<proteinExistence type="predicted"/>
<feature type="domain" description="PH" evidence="3">
    <location>
        <begin position="37"/>
        <end position="151"/>
    </location>
</feature>
<comment type="caution">
    <text evidence="4">The sequence shown here is derived from an EMBL/GenBank/DDBJ whole genome shotgun (WGS) entry which is preliminary data.</text>
</comment>
<organism evidence="4 5">
    <name type="scientific">Microbacterium oleivorans</name>
    <dbReference type="NCBI Taxonomy" id="273677"/>
    <lineage>
        <taxon>Bacteria</taxon>
        <taxon>Bacillati</taxon>
        <taxon>Actinomycetota</taxon>
        <taxon>Actinomycetes</taxon>
        <taxon>Micrococcales</taxon>
        <taxon>Microbacteriaceae</taxon>
        <taxon>Microbacterium</taxon>
    </lineage>
</organism>
<sequence>MSREAAVLVMAAVAALLIVIGLVAWRRRSKRDAGLSVPVGDAPDGATTLMRSEGLYVATTRHDDALERLAIRGLAFRSRVDVTVTDRGVALDLTGQPRIFLAAGSLVSVGQATVAIDRVVERDGLVRLAWTTPEGTIVDSYLRPQDASARPPADAISPVAPATPTSPAPQQIPGSDA</sequence>
<keyword evidence="5" id="KW-1185">Reference proteome</keyword>
<feature type="transmembrane region" description="Helical" evidence="2">
    <location>
        <begin position="6"/>
        <end position="25"/>
    </location>
</feature>
<protein>
    <submittedName>
        <fullName evidence="4">Integral membrane protein</fullName>
    </submittedName>
</protein>
<keyword evidence="2" id="KW-0812">Transmembrane</keyword>
<dbReference type="EMBL" id="JFYO01000001">
    <property type="protein sequence ID" value="EZP29746.1"/>
    <property type="molecule type" value="Genomic_DNA"/>
</dbReference>
<dbReference type="Proteomes" id="UP000024001">
    <property type="component" value="Unassembled WGS sequence"/>
</dbReference>
<dbReference type="Pfam" id="PF25362">
    <property type="entry name" value="bPH_11"/>
    <property type="match status" value="1"/>
</dbReference>
<name>A0A031FZV6_9MICO</name>